<dbReference type="EMBL" id="BJWL01000022">
    <property type="protein sequence ID" value="GFZ10865.1"/>
    <property type="molecule type" value="Genomic_DNA"/>
</dbReference>
<evidence type="ECO:0000313" key="3">
    <source>
        <dbReference type="Proteomes" id="UP000585474"/>
    </source>
</evidence>
<feature type="region of interest" description="Disordered" evidence="1">
    <location>
        <begin position="58"/>
        <end position="89"/>
    </location>
</feature>
<sequence>MISTLFLRIYSGHKCPKPFPIHRPLPLTSEWLFTSLSPPLPPPYDCVGLLPSSFSRPSRFTAAESSDSPLSRTGTVLSLSPPYKQSSSESKFPIIFGSRVLIRHVLVANEEDCCDVEV</sequence>
<accession>A0A7J0GJB8</accession>
<dbReference type="Proteomes" id="UP000585474">
    <property type="component" value="Unassembled WGS sequence"/>
</dbReference>
<reference evidence="2 3" key="1">
    <citation type="submission" date="2019-07" db="EMBL/GenBank/DDBJ databases">
        <title>De Novo Assembly of kiwifruit Actinidia rufa.</title>
        <authorList>
            <person name="Sugita-Konishi S."/>
            <person name="Sato K."/>
            <person name="Mori E."/>
            <person name="Abe Y."/>
            <person name="Kisaki G."/>
            <person name="Hamano K."/>
            <person name="Suezawa K."/>
            <person name="Otani M."/>
            <person name="Fukuda T."/>
            <person name="Manabe T."/>
            <person name="Gomi K."/>
            <person name="Tabuchi M."/>
            <person name="Akimitsu K."/>
            <person name="Kataoka I."/>
        </authorList>
    </citation>
    <scope>NUCLEOTIDE SEQUENCE [LARGE SCALE GENOMIC DNA]</scope>
    <source>
        <strain evidence="3">cv. Fuchu</strain>
    </source>
</reference>
<dbReference type="AlphaFoldDB" id="A0A7J0GJB8"/>
<comment type="caution">
    <text evidence="2">The sequence shown here is derived from an EMBL/GenBank/DDBJ whole genome shotgun (WGS) entry which is preliminary data.</text>
</comment>
<evidence type="ECO:0000256" key="1">
    <source>
        <dbReference type="SAM" id="MobiDB-lite"/>
    </source>
</evidence>
<evidence type="ECO:0000313" key="2">
    <source>
        <dbReference type="EMBL" id="GFZ10865.1"/>
    </source>
</evidence>
<organism evidence="2 3">
    <name type="scientific">Actinidia rufa</name>
    <dbReference type="NCBI Taxonomy" id="165716"/>
    <lineage>
        <taxon>Eukaryota</taxon>
        <taxon>Viridiplantae</taxon>
        <taxon>Streptophyta</taxon>
        <taxon>Embryophyta</taxon>
        <taxon>Tracheophyta</taxon>
        <taxon>Spermatophyta</taxon>
        <taxon>Magnoliopsida</taxon>
        <taxon>eudicotyledons</taxon>
        <taxon>Gunneridae</taxon>
        <taxon>Pentapetalae</taxon>
        <taxon>asterids</taxon>
        <taxon>Ericales</taxon>
        <taxon>Actinidiaceae</taxon>
        <taxon>Actinidia</taxon>
    </lineage>
</organism>
<gene>
    <name evidence="2" type="ORF">Acr_22g0002630</name>
</gene>
<proteinExistence type="predicted"/>
<name>A0A7J0GJB8_9ERIC</name>
<protein>
    <submittedName>
        <fullName evidence="2">Uncharacterized protein</fullName>
    </submittedName>
</protein>
<keyword evidence="3" id="KW-1185">Reference proteome</keyword>